<feature type="region of interest" description="Disordered" evidence="1">
    <location>
        <begin position="551"/>
        <end position="581"/>
    </location>
</feature>
<dbReference type="GeneID" id="92041994"/>
<feature type="compositionally biased region" description="Basic and acidic residues" evidence="1">
    <location>
        <begin position="551"/>
        <end position="568"/>
    </location>
</feature>
<reference evidence="2 3" key="1">
    <citation type="submission" date="2023-01" db="EMBL/GenBank/DDBJ databases">
        <title>Analysis of 21 Apiospora genomes using comparative genomics revels a genus with tremendous synthesis potential of carbohydrate active enzymes and secondary metabolites.</title>
        <authorList>
            <person name="Sorensen T."/>
        </authorList>
    </citation>
    <scope>NUCLEOTIDE SEQUENCE [LARGE SCALE GENOMIC DNA]</scope>
    <source>
        <strain evidence="2 3">CBS 114990</strain>
    </source>
</reference>
<feature type="region of interest" description="Disordered" evidence="1">
    <location>
        <begin position="375"/>
        <end position="408"/>
    </location>
</feature>
<feature type="region of interest" description="Disordered" evidence="1">
    <location>
        <begin position="208"/>
        <end position="245"/>
    </location>
</feature>
<gene>
    <name evidence="2" type="ORF">PG997_004619</name>
</gene>
<evidence type="ECO:0000313" key="3">
    <source>
        <dbReference type="Proteomes" id="UP001433268"/>
    </source>
</evidence>
<dbReference type="RefSeq" id="XP_066672552.1">
    <property type="nucleotide sequence ID" value="XM_066808934.1"/>
</dbReference>
<feature type="compositionally biased region" description="Low complexity" evidence="1">
    <location>
        <begin position="572"/>
        <end position="581"/>
    </location>
</feature>
<feature type="compositionally biased region" description="Low complexity" evidence="1">
    <location>
        <begin position="386"/>
        <end position="404"/>
    </location>
</feature>
<sequence length="611" mass="65774">MALTIKHLNEDASFMLSLEPKLPPHIRGTAAAPKPYIILLDPWITGPSKIFHSKISVSTHKNPACVSSLSELPEPDLVIISQHKSDHCNETTLRQLPKTGTKTQILAEPAAARVIKSWKHFDSDKIWTIPKWEDPRTTGKSTVVRVPVPAVTPGGQQGEVTVAWIPQKRDLACLHSAIALTYRPPSTDCFAPPVQYTLAPPLISPPATPRSVRSIAPPFPKVQKTASTDPKRRPAPLTPPMSPTSSVYLSRAGATALPASPTDCTAPPPAYSPYRPFSSTSGTITAAAQHKEHGNTTRPLSLIFSPHGINYAHLAPYASSHLVSEAALPLTALLHCMDSISNPCAHDGDKNVRGLATGLLKTRKYGRDEVLEVVSPGDRDCGGGSNSSSSSWHTRTATTTSSDSAMPVGDPCGCEVMEDSEPGFLKRVKSVSVSNPTDVFRLSSGEEVTVRGDGRVCRLGVVGGCDQSPATAAATATTTTTTMLLPPPPAANPMSDLKPSLSEKEILANIHPLERGSKPMKKERLAEIHPLEREMKPTKEILAGIHPLERDIKPTKKDPTTRSDHVNDHYYTTSVTTPPHLPHLTTMAQESWGPQKLCDTLSLPKITVDET</sequence>
<protein>
    <recommendedName>
        <fullName evidence="4">Metallo-beta-lactamase domain-containing protein</fullName>
    </recommendedName>
</protein>
<organism evidence="2 3">
    <name type="scientific">Apiospora hydei</name>
    <dbReference type="NCBI Taxonomy" id="1337664"/>
    <lineage>
        <taxon>Eukaryota</taxon>
        <taxon>Fungi</taxon>
        <taxon>Dikarya</taxon>
        <taxon>Ascomycota</taxon>
        <taxon>Pezizomycotina</taxon>
        <taxon>Sordariomycetes</taxon>
        <taxon>Xylariomycetidae</taxon>
        <taxon>Amphisphaeriales</taxon>
        <taxon>Apiosporaceae</taxon>
        <taxon>Apiospora</taxon>
    </lineage>
</organism>
<evidence type="ECO:0000256" key="1">
    <source>
        <dbReference type="SAM" id="MobiDB-lite"/>
    </source>
</evidence>
<keyword evidence="3" id="KW-1185">Reference proteome</keyword>
<comment type="caution">
    <text evidence="2">The sequence shown here is derived from an EMBL/GenBank/DDBJ whole genome shotgun (WGS) entry which is preliminary data.</text>
</comment>
<accession>A0ABR1X2L9</accession>
<dbReference type="Proteomes" id="UP001433268">
    <property type="component" value="Unassembled WGS sequence"/>
</dbReference>
<dbReference type="PANTHER" id="PTHR36142:SF5">
    <property type="entry name" value="METALLO-BETA-LACTAMASE DOMAIN-CONTAINING PROTEIN"/>
    <property type="match status" value="1"/>
</dbReference>
<name>A0ABR1X2L9_9PEZI</name>
<dbReference type="Gene3D" id="3.60.15.10">
    <property type="entry name" value="Ribonuclease Z/Hydroxyacylglutathione hydrolase-like"/>
    <property type="match status" value="1"/>
</dbReference>
<proteinExistence type="predicted"/>
<dbReference type="PANTHER" id="PTHR36142">
    <property type="entry name" value="METALLO-HYDROLASE/OXIDOREDUCTASE SUPERFAMILY PROTEIN"/>
    <property type="match status" value="1"/>
</dbReference>
<evidence type="ECO:0008006" key="4">
    <source>
        <dbReference type="Google" id="ProtNLM"/>
    </source>
</evidence>
<evidence type="ECO:0000313" key="2">
    <source>
        <dbReference type="EMBL" id="KAK8089658.1"/>
    </source>
</evidence>
<dbReference type="InterPro" id="IPR036866">
    <property type="entry name" value="RibonucZ/Hydroxyglut_hydro"/>
</dbReference>
<dbReference type="EMBL" id="JAQQWN010000004">
    <property type="protein sequence ID" value="KAK8089658.1"/>
    <property type="molecule type" value="Genomic_DNA"/>
</dbReference>